<dbReference type="Proteomes" id="UP000618319">
    <property type="component" value="Unassembled WGS sequence"/>
</dbReference>
<dbReference type="InterPro" id="IPR001179">
    <property type="entry name" value="PPIase_FKBP_dom"/>
</dbReference>
<reference evidence="6 7" key="1">
    <citation type="submission" date="2018-02" db="EMBL/GenBank/DDBJ databases">
        <title>Sphingobacterium KA21.</title>
        <authorList>
            <person name="Vasarhelyi B.M."/>
            <person name="Deshmukh S."/>
            <person name="Balint B."/>
            <person name="Kukolya J."/>
        </authorList>
    </citation>
    <scope>NUCLEOTIDE SEQUENCE [LARGE SCALE GENOMIC DNA]</scope>
    <source>
        <strain evidence="6 7">Ka21</strain>
    </source>
</reference>
<evidence type="ECO:0000313" key="7">
    <source>
        <dbReference type="Proteomes" id="UP000618319"/>
    </source>
</evidence>
<protein>
    <recommendedName>
        <fullName evidence="2 4">peptidylprolyl isomerase</fullName>
        <ecNumber evidence="2 4">5.2.1.8</ecNumber>
    </recommendedName>
</protein>
<keyword evidence="3 4" id="KW-0697">Rotamase</keyword>
<organism evidence="6 7">
    <name type="scientific">Sphingobacterium pedocola</name>
    <dbReference type="NCBI Taxonomy" id="2082722"/>
    <lineage>
        <taxon>Bacteria</taxon>
        <taxon>Pseudomonadati</taxon>
        <taxon>Bacteroidota</taxon>
        <taxon>Sphingobacteriia</taxon>
        <taxon>Sphingobacteriales</taxon>
        <taxon>Sphingobacteriaceae</taxon>
        <taxon>Sphingobacterium</taxon>
    </lineage>
</organism>
<dbReference type="SUPFAM" id="SSF54534">
    <property type="entry name" value="FKBP-like"/>
    <property type="match status" value="1"/>
</dbReference>
<evidence type="ECO:0000256" key="1">
    <source>
        <dbReference type="ARBA" id="ARBA00000971"/>
    </source>
</evidence>
<dbReference type="PROSITE" id="PS50059">
    <property type="entry name" value="FKBP_PPIASE"/>
    <property type="match status" value="1"/>
</dbReference>
<dbReference type="EC" id="5.2.1.8" evidence="2 4"/>
<keyword evidence="7" id="KW-1185">Reference proteome</keyword>
<evidence type="ECO:0000256" key="3">
    <source>
        <dbReference type="ARBA" id="ARBA00023110"/>
    </source>
</evidence>
<evidence type="ECO:0000259" key="5">
    <source>
        <dbReference type="PROSITE" id="PS50059"/>
    </source>
</evidence>
<keyword evidence="4" id="KW-0413">Isomerase</keyword>
<evidence type="ECO:0000256" key="2">
    <source>
        <dbReference type="ARBA" id="ARBA00013194"/>
    </source>
</evidence>
<accession>A0ABR9TAB5</accession>
<comment type="catalytic activity">
    <reaction evidence="1 4">
        <text>[protein]-peptidylproline (omega=180) = [protein]-peptidylproline (omega=0)</text>
        <dbReference type="Rhea" id="RHEA:16237"/>
        <dbReference type="Rhea" id="RHEA-COMP:10747"/>
        <dbReference type="Rhea" id="RHEA-COMP:10748"/>
        <dbReference type="ChEBI" id="CHEBI:83833"/>
        <dbReference type="ChEBI" id="CHEBI:83834"/>
        <dbReference type="EC" id="5.2.1.8"/>
    </reaction>
</comment>
<dbReference type="Gene3D" id="3.10.50.40">
    <property type="match status" value="1"/>
</dbReference>
<feature type="domain" description="PPIase FKBP-type" evidence="5">
    <location>
        <begin position="93"/>
        <end position="200"/>
    </location>
</feature>
<gene>
    <name evidence="6" type="ORF">C4F40_16240</name>
</gene>
<evidence type="ECO:0000313" key="6">
    <source>
        <dbReference type="EMBL" id="MBE8722276.1"/>
    </source>
</evidence>
<evidence type="ECO:0000256" key="4">
    <source>
        <dbReference type="PROSITE-ProRule" id="PRU00277"/>
    </source>
</evidence>
<comment type="caution">
    <text evidence="6">The sequence shown here is derived from an EMBL/GenBank/DDBJ whole genome shotgun (WGS) entry which is preliminary data.</text>
</comment>
<proteinExistence type="predicted"/>
<dbReference type="InterPro" id="IPR046357">
    <property type="entry name" value="PPIase_dom_sf"/>
</dbReference>
<name>A0ABR9TAB5_9SPHI</name>
<dbReference type="EMBL" id="PSKQ01000023">
    <property type="protein sequence ID" value="MBE8722276.1"/>
    <property type="molecule type" value="Genomic_DNA"/>
</dbReference>
<sequence>MKDNSAENEANQRRQEEAIAASLAEDKIKIEKYLLDNPSEAPEGWQEDETEYPLTLIEKKPKRGFWFEVLEVPTEEDDEAYTHELSSSGGLVAPKVKVTYTASLLDGTEVQGETNGSFDFATFTSNSSVYNSVWFVSFFPKSIRKDGSDINIGGLTAKGLKKGSKIRVVSPSYWAFGANKVGDIPANSPLVYEFEVLTIE</sequence>